<dbReference type="EMBL" id="JBHSDR010000003">
    <property type="protein sequence ID" value="MFC4294162.1"/>
    <property type="molecule type" value="Genomic_DNA"/>
</dbReference>
<dbReference type="RefSeq" id="WP_379537626.1">
    <property type="nucleotide sequence ID" value="NZ_JBHSDR010000003.1"/>
</dbReference>
<sequence length="141" mass="14668">MRLLLPLAALAMVSACSKPAPAPEATATADVAAATPVALPTVGPNARTTLNYAGTYQQVGADGKVTSLKLNKDDTYEWTDATGKVTKGSFSWYKDGSRILLDAGAGKAVYAIADGAVYKLADKDAPVDALTADQMWKRGAF</sequence>
<keyword evidence="1" id="KW-0732">Signal</keyword>
<organism evidence="2 3">
    <name type="scientific">Novosphingobium tardum</name>
    <dbReference type="NCBI Taxonomy" id="1538021"/>
    <lineage>
        <taxon>Bacteria</taxon>
        <taxon>Pseudomonadati</taxon>
        <taxon>Pseudomonadota</taxon>
        <taxon>Alphaproteobacteria</taxon>
        <taxon>Sphingomonadales</taxon>
        <taxon>Sphingomonadaceae</taxon>
        <taxon>Novosphingobium</taxon>
    </lineage>
</organism>
<name>A0ABV8RLH7_9SPHN</name>
<gene>
    <name evidence="2" type="ORF">ACFO0A_03710</name>
</gene>
<protein>
    <submittedName>
        <fullName evidence="2">Uncharacterized protein</fullName>
    </submittedName>
</protein>
<proteinExistence type="predicted"/>
<dbReference type="PROSITE" id="PS51257">
    <property type="entry name" value="PROKAR_LIPOPROTEIN"/>
    <property type="match status" value="1"/>
</dbReference>
<evidence type="ECO:0000313" key="2">
    <source>
        <dbReference type="EMBL" id="MFC4294162.1"/>
    </source>
</evidence>
<keyword evidence="3" id="KW-1185">Reference proteome</keyword>
<comment type="caution">
    <text evidence="2">The sequence shown here is derived from an EMBL/GenBank/DDBJ whole genome shotgun (WGS) entry which is preliminary data.</text>
</comment>
<feature type="chain" id="PRO_5046870977" evidence="1">
    <location>
        <begin position="23"/>
        <end position="141"/>
    </location>
</feature>
<dbReference type="Proteomes" id="UP001595828">
    <property type="component" value="Unassembled WGS sequence"/>
</dbReference>
<accession>A0ABV8RLH7</accession>
<feature type="signal peptide" evidence="1">
    <location>
        <begin position="1"/>
        <end position="22"/>
    </location>
</feature>
<evidence type="ECO:0000256" key="1">
    <source>
        <dbReference type="SAM" id="SignalP"/>
    </source>
</evidence>
<evidence type="ECO:0000313" key="3">
    <source>
        <dbReference type="Proteomes" id="UP001595828"/>
    </source>
</evidence>
<reference evidence="3" key="1">
    <citation type="journal article" date="2019" name="Int. J. Syst. Evol. Microbiol.">
        <title>The Global Catalogue of Microorganisms (GCM) 10K type strain sequencing project: providing services to taxonomists for standard genome sequencing and annotation.</title>
        <authorList>
            <consortium name="The Broad Institute Genomics Platform"/>
            <consortium name="The Broad Institute Genome Sequencing Center for Infectious Disease"/>
            <person name="Wu L."/>
            <person name="Ma J."/>
        </authorList>
    </citation>
    <scope>NUCLEOTIDE SEQUENCE [LARGE SCALE GENOMIC DNA]</scope>
    <source>
        <strain evidence="3">CGMCC 1.12989</strain>
    </source>
</reference>